<sequence>MDRRWIDRIIATTGWTRTERHPFDWAATEQQLGTRLPADYKELAEIFGPGMFGEWLGLFLPVDYEFYALDIVTEWSCSLRIAGEVYPFGLEPYGLHPKPGGLLEWGFTPDGHLSYYWAVESDDPDLWPVIVSHADDTLLDRYEHSTTEHVYRELADVLDRHSEHNLQGFITLNELTARDGLPRP</sequence>
<dbReference type="Proteomes" id="UP001499854">
    <property type="component" value="Unassembled WGS sequence"/>
</dbReference>
<dbReference type="EMBL" id="BAAAQM010000053">
    <property type="protein sequence ID" value="GAA1994899.1"/>
    <property type="molecule type" value="Genomic_DNA"/>
</dbReference>
<name>A0ABP5EBG9_9ACTN</name>
<dbReference type="InterPro" id="IPR037883">
    <property type="entry name" value="Knr4/Smi1-like_sf"/>
</dbReference>
<accession>A0ABP5EBG9</accession>
<proteinExistence type="predicted"/>
<dbReference type="RefSeq" id="WP_344661388.1">
    <property type="nucleotide sequence ID" value="NZ_BAAAQM010000053.1"/>
</dbReference>
<evidence type="ECO:0008006" key="3">
    <source>
        <dbReference type="Google" id="ProtNLM"/>
    </source>
</evidence>
<evidence type="ECO:0000313" key="1">
    <source>
        <dbReference type="EMBL" id="GAA1994899.1"/>
    </source>
</evidence>
<comment type="caution">
    <text evidence="1">The sequence shown here is derived from an EMBL/GenBank/DDBJ whole genome shotgun (WGS) entry which is preliminary data.</text>
</comment>
<gene>
    <name evidence="1" type="ORF">GCM10009838_69210</name>
</gene>
<reference evidence="2" key="1">
    <citation type="journal article" date="2019" name="Int. J. Syst. Evol. Microbiol.">
        <title>The Global Catalogue of Microorganisms (GCM) 10K type strain sequencing project: providing services to taxonomists for standard genome sequencing and annotation.</title>
        <authorList>
            <consortium name="The Broad Institute Genomics Platform"/>
            <consortium name="The Broad Institute Genome Sequencing Center for Infectious Disease"/>
            <person name="Wu L."/>
            <person name="Ma J."/>
        </authorList>
    </citation>
    <scope>NUCLEOTIDE SEQUENCE [LARGE SCALE GENOMIC DNA]</scope>
    <source>
        <strain evidence="2">JCM 16013</strain>
    </source>
</reference>
<protein>
    <recommendedName>
        <fullName evidence="3">Knr4/Smi1-like domain-containing protein</fullName>
    </recommendedName>
</protein>
<organism evidence="1 2">
    <name type="scientific">Catenulispora subtropica</name>
    <dbReference type="NCBI Taxonomy" id="450798"/>
    <lineage>
        <taxon>Bacteria</taxon>
        <taxon>Bacillati</taxon>
        <taxon>Actinomycetota</taxon>
        <taxon>Actinomycetes</taxon>
        <taxon>Catenulisporales</taxon>
        <taxon>Catenulisporaceae</taxon>
        <taxon>Catenulispora</taxon>
    </lineage>
</organism>
<keyword evidence="2" id="KW-1185">Reference proteome</keyword>
<dbReference type="SUPFAM" id="SSF160631">
    <property type="entry name" value="SMI1/KNR4-like"/>
    <property type="match status" value="1"/>
</dbReference>
<evidence type="ECO:0000313" key="2">
    <source>
        <dbReference type="Proteomes" id="UP001499854"/>
    </source>
</evidence>